<reference evidence="1" key="1">
    <citation type="submission" date="2020-10" db="EMBL/GenBank/DDBJ databases">
        <authorList>
            <person name="Kusch S."/>
        </authorList>
    </citation>
    <scope>NUCLEOTIDE SEQUENCE</scope>
    <source>
        <strain evidence="1">SwB9</strain>
    </source>
</reference>
<evidence type="ECO:0000313" key="1">
    <source>
        <dbReference type="EMBL" id="CAD6445374.1"/>
    </source>
</evidence>
<evidence type="ECO:0000313" key="2">
    <source>
        <dbReference type="Proteomes" id="UP000624404"/>
    </source>
</evidence>
<name>A0A8H2VWF8_9HELO</name>
<comment type="caution">
    <text evidence="1">The sequence shown here is derived from an EMBL/GenBank/DDBJ whole genome shotgun (WGS) entry which is preliminary data.</text>
</comment>
<protein>
    <submittedName>
        <fullName evidence="1">8a4c2668-f4dd-46e4-a93e-c6aee5a71114</fullName>
    </submittedName>
</protein>
<organism evidence="1 2">
    <name type="scientific">Sclerotinia trifoliorum</name>
    <dbReference type="NCBI Taxonomy" id="28548"/>
    <lineage>
        <taxon>Eukaryota</taxon>
        <taxon>Fungi</taxon>
        <taxon>Dikarya</taxon>
        <taxon>Ascomycota</taxon>
        <taxon>Pezizomycotina</taxon>
        <taxon>Leotiomycetes</taxon>
        <taxon>Helotiales</taxon>
        <taxon>Sclerotiniaceae</taxon>
        <taxon>Sclerotinia</taxon>
    </lineage>
</organism>
<gene>
    <name evidence="1" type="ORF">SCLTRI_LOCUS5157</name>
</gene>
<dbReference type="Proteomes" id="UP000624404">
    <property type="component" value="Unassembled WGS sequence"/>
</dbReference>
<proteinExistence type="predicted"/>
<keyword evidence="2" id="KW-1185">Reference proteome</keyword>
<sequence>MKAVHFTLAINQSNRCTPPFLTHVLGTESRLAQSHPLSLIQAIPEAIFQASTGGLHIFRRKFGEKLLSQFMWQITVVALCYEYQFPRAHTHD</sequence>
<dbReference type="EMBL" id="CAJHIA010000014">
    <property type="protein sequence ID" value="CAD6445374.1"/>
    <property type="molecule type" value="Genomic_DNA"/>
</dbReference>
<accession>A0A8H2VWF8</accession>
<dbReference type="AlphaFoldDB" id="A0A8H2VWF8"/>